<comment type="caution">
    <text evidence="2">The sequence shown here is derived from an EMBL/GenBank/DDBJ whole genome shotgun (WGS) entry which is preliminary data.</text>
</comment>
<keyword evidence="3" id="KW-1185">Reference proteome</keyword>
<accession>A0A4Y2K3J4</accession>
<name>A0A4Y2K3J4_ARAVE</name>
<dbReference type="AlphaFoldDB" id="A0A4Y2K3J4"/>
<evidence type="ECO:0000256" key="1">
    <source>
        <dbReference type="SAM" id="MobiDB-lite"/>
    </source>
</evidence>
<evidence type="ECO:0000313" key="2">
    <source>
        <dbReference type="EMBL" id="GBM96419.1"/>
    </source>
</evidence>
<feature type="region of interest" description="Disordered" evidence="1">
    <location>
        <begin position="30"/>
        <end position="95"/>
    </location>
</feature>
<organism evidence="2 3">
    <name type="scientific">Araneus ventricosus</name>
    <name type="common">Orbweaver spider</name>
    <name type="synonym">Epeira ventricosa</name>
    <dbReference type="NCBI Taxonomy" id="182803"/>
    <lineage>
        <taxon>Eukaryota</taxon>
        <taxon>Metazoa</taxon>
        <taxon>Ecdysozoa</taxon>
        <taxon>Arthropoda</taxon>
        <taxon>Chelicerata</taxon>
        <taxon>Arachnida</taxon>
        <taxon>Araneae</taxon>
        <taxon>Araneomorphae</taxon>
        <taxon>Entelegynae</taxon>
        <taxon>Araneoidea</taxon>
        <taxon>Araneidae</taxon>
        <taxon>Araneus</taxon>
    </lineage>
</organism>
<evidence type="ECO:0000313" key="3">
    <source>
        <dbReference type="Proteomes" id="UP000499080"/>
    </source>
</evidence>
<gene>
    <name evidence="2" type="ORF">AVEN_63941_1</name>
</gene>
<dbReference type="EMBL" id="BGPR01004141">
    <property type="protein sequence ID" value="GBM96419.1"/>
    <property type="molecule type" value="Genomic_DNA"/>
</dbReference>
<reference evidence="2 3" key="1">
    <citation type="journal article" date="2019" name="Sci. Rep.">
        <title>Orb-weaving spider Araneus ventricosus genome elucidates the spidroin gene catalogue.</title>
        <authorList>
            <person name="Kono N."/>
            <person name="Nakamura H."/>
            <person name="Ohtoshi R."/>
            <person name="Moran D.A.P."/>
            <person name="Shinohara A."/>
            <person name="Yoshida Y."/>
            <person name="Fujiwara M."/>
            <person name="Mori M."/>
            <person name="Tomita M."/>
            <person name="Arakawa K."/>
        </authorList>
    </citation>
    <scope>NUCLEOTIDE SEQUENCE [LARGE SCALE GENOMIC DNA]</scope>
</reference>
<proteinExistence type="predicted"/>
<protein>
    <submittedName>
        <fullName evidence="2">Uncharacterized protein</fullName>
    </submittedName>
</protein>
<sequence>MERVLCTFKRGQNEVTDSLSVETIRANKRKVNTRKGKMKALEHKRFPQNPHSLESQVETKERETNQESEGEPWMGVRGQKGASFPSPEPTVENPSQARERAMFFISRWAQFSFVSAVQSE</sequence>
<dbReference type="Proteomes" id="UP000499080">
    <property type="component" value="Unassembled WGS sequence"/>
</dbReference>